<dbReference type="InterPro" id="IPR036928">
    <property type="entry name" value="AS_sf"/>
</dbReference>
<dbReference type="GO" id="GO:0016787">
    <property type="term" value="F:hydrolase activity"/>
    <property type="evidence" value="ECO:0007669"/>
    <property type="project" value="UniProtKB-KW"/>
</dbReference>
<dbReference type="InterPro" id="IPR023631">
    <property type="entry name" value="Amidase_dom"/>
</dbReference>
<reference evidence="4 5" key="1">
    <citation type="submission" date="2020-08" db="EMBL/GenBank/DDBJ databases">
        <title>Genomic Encyclopedia of Type Strains, Phase IV (KMG-V): Genome sequencing to study the core and pangenomes of soil and plant-associated prokaryotes.</title>
        <authorList>
            <person name="Whitman W."/>
        </authorList>
    </citation>
    <scope>NUCLEOTIDE SEQUENCE [LARGE SCALE GENOMIC DNA]</scope>
    <source>
        <strain evidence="4 5">SEMIA 4060</strain>
    </source>
</reference>
<dbReference type="PANTHER" id="PTHR11895:SF76">
    <property type="entry name" value="INDOLEACETAMIDE HYDROLASE"/>
    <property type="match status" value="1"/>
</dbReference>
<evidence type="ECO:0000313" key="5">
    <source>
        <dbReference type="Proteomes" id="UP000565576"/>
    </source>
</evidence>
<feature type="domain" description="Amidase" evidence="3">
    <location>
        <begin position="33"/>
        <end position="456"/>
    </location>
</feature>
<sequence length="481" mass="51290">MASYAKFTGPELSAKEAHEVVGLLRRREISPSELLSAAYDRIEAVEPVVNAMPALCRQRAEAEARHIANSTDSASTMLCGLPISIKDLTNVAGVRTTMGSKGLAEHIPQESDPLVLRLEVRGGIVTGKTNTPEFGAGANTFNAVFGMTRNPWDTSKNAGGSSGGAAVSLATGEVWLAHGSDLAGSLRTPAAYCGVVGLRPSPGIAGGGPGPIKFHREGVQGPMARSVRDCALFLDAMAGFDPRSPISYPAPSDPYEDAVTRAEGSLRIAYTPDMNGFAVTSKAMDEHLRAALLRLERAGSIVEEACPPLPDLDRTYRVLRAMLWAALPGRAPTEVQRHFKDTLRENIEFGKAITIEDVYDAQYGRTRIFDNMVGFLENFDVLACPVVGLMPGPIEEEYPTHVDDVPLDDYISWLRFSYLATVTGLPAISVPVGLNEDGLPVGLQLIGQPRGEAALLAAARIVEANLGGPLGPIDPIVTHRC</sequence>
<gene>
    <name evidence="4" type="ORF">GGD46_003372</name>
</gene>
<dbReference type="RefSeq" id="WP_184705727.1">
    <property type="nucleotide sequence ID" value="NZ_JACHBG010000007.1"/>
</dbReference>
<name>A0A7X0IU53_9HYPH</name>
<organism evidence="4 5">
    <name type="scientific">Rhizobium lusitanum</name>
    <dbReference type="NCBI Taxonomy" id="293958"/>
    <lineage>
        <taxon>Bacteria</taxon>
        <taxon>Pseudomonadati</taxon>
        <taxon>Pseudomonadota</taxon>
        <taxon>Alphaproteobacteria</taxon>
        <taxon>Hyphomicrobiales</taxon>
        <taxon>Rhizobiaceae</taxon>
        <taxon>Rhizobium/Agrobacterium group</taxon>
        <taxon>Rhizobium</taxon>
    </lineage>
</organism>
<proteinExistence type="predicted"/>
<dbReference type="InterPro" id="IPR000120">
    <property type="entry name" value="Amidase"/>
</dbReference>
<evidence type="ECO:0000259" key="3">
    <source>
        <dbReference type="Pfam" id="PF01425"/>
    </source>
</evidence>
<dbReference type="InterPro" id="IPR020556">
    <property type="entry name" value="Amidase_CS"/>
</dbReference>
<evidence type="ECO:0000313" key="4">
    <source>
        <dbReference type="EMBL" id="MBB6486077.1"/>
    </source>
</evidence>
<keyword evidence="4" id="KW-0378">Hydrolase</keyword>
<comment type="caution">
    <text evidence="4">The sequence shown here is derived from an EMBL/GenBank/DDBJ whole genome shotgun (WGS) entry which is preliminary data.</text>
</comment>
<dbReference type="Pfam" id="PF01425">
    <property type="entry name" value="Amidase"/>
    <property type="match status" value="1"/>
</dbReference>
<evidence type="ECO:0000256" key="2">
    <source>
        <dbReference type="ARBA" id="ARBA00021874"/>
    </source>
</evidence>
<comment type="function">
    <text evidence="1">Hydrolyzes indole-3-acetamide (IAM) into indole-3-acetic acid (IAA).</text>
</comment>
<dbReference type="PROSITE" id="PS00571">
    <property type="entry name" value="AMIDASES"/>
    <property type="match status" value="1"/>
</dbReference>
<protein>
    <recommendedName>
        <fullName evidence="2">Indoleacetamide hydrolase</fullName>
    </recommendedName>
</protein>
<accession>A0A7X0IU53</accession>
<dbReference type="Proteomes" id="UP000565576">
    <property type="component" value="Unassembled WGS sequence"/>
</dbReference>
<evidence type="ECO:0000256" key="1">
    <source>
        <dbReference type="ARBA" id="ARBA00003871"/>
    </source>
</evidence>
<dbReference type="AlphaFoldDB" id="A0A7X0IU53"/>
<dbReference type="SUPFAM" id="SSF75304">
    <property type="entry name" value="Amidase signature (AS) enzymes"/>
    <property type="match status" value="1"/>
</dbReference>
<dbReference type="Gene3D" id="3.90.1300.10">
    <property type="entry name" value="Amidase signature (AS) domain"/>
    <property type="match status" value="1"/>
</dbReference>
<dbReference type="PANTHER" id="PTHR11895">
    <property type="entry name" value="TRANSAMIDASE"/>
    <property type="match status" value="1"/>
</dbReference>
<dbReference type="EMBL" id="JACHBG010000007">
    <property type="protein sequence ID" value="MBB6486077.1"/>
    <property type="molecule type" value="Genomic_DNA"/>
</dbReference>